<feature type="transmembrane region" description="Helical" evidence="1">
    <location>
        <begin position="12"/>
        <end position="31"/>
    </location>
</feature>
<evidence type="ECO:0000256" key="1">
    <source>
        <dbReference type="SAM" id="Phobius"/>
    </source>
</evidence>
<keyword evidence="3" id="KW-1185">Reference proteome</keyword>
<dbReference type="EMBL" id="JXJQ01000010">
    <property type="protein sequence ID" value="KJY60776.1"/>
    <property type="molecule type" value="Genomic_DNA"/>
</dbReference>
<keyword evidence="1" id="KW-1133">Transmembrane helix</keyword>
<dbReference type="HOGENOM" id="CLU_102517_0_0_9"/>
<reference evidence="2 3" key="1">
    <citation type="submission" date="2015-01" db="EMBL/GenBank/DDBJ databases">
        <title>Comparative genomics of the lactic acid bacteria isolated from the honey bee gut.</title>
        <authorList>
            <person name="Ellegaard K.M."/>
            <person name="Tamarit D."/>
            <person name="Javelind E."/>
            <person name="Olofsson T."/>
            <person name="Andersson S.G."/>
            <person name="Vasquez A."/>
        </authorList>
    </citation>
    <scope>NUCLEOTIDE SEQUENCE [LARGE SCALE GENOMIC DNA]</scope>
    <source>
        <strain evidence="2 3">Bin4</strain>
    </source>
</reference>
<dbReference type="STRING" id="1218492.JG30_14660"/>
<organism evidence="2 3">
    <name type="scientific">Bombilactobacillus mellifer</name>
    <dbReference type="NCBI Taxonomy" id="1218492"/>
    <lineage>
        <taxon>Bacteria</taxon>
        <taxon>Bacillati</taxon>
        <taxon>Bacillota</taxon>
        <taxon>Bacilli</taxon>
        <taxon>Lactobacillales</taxon>
        <taxon>Lactobacillaceae</taxon>
        <taxon>Bombilactobacillus</taxon>
    </lineage>
</organism>
<accession>A0A0F4LT76</accession>
<gene>
    <name evidence="2" type="ORF">JG30_14660</name>
</gene>
<protein>
    <submittedName>
        <fullName evidence="2">Uncharacterized protein</fullName>
    </submittedName>
</protein>
<dbReference type="OrthoDB" id="2285061at2"/>
<keyword evidence="1" id="KW-0472">Membrane</keyword>
<feature type="transmembrane region" description="Helical" evidence="1">
    <location>
        <begin position="37"/>
        <end position="56"/>
    </location>
</feature>
<evidence type="ECO:0000313" key="2">
    <source>
        <dbReference type="EMBL" id="KJY60776.1"/>
    </source>
</evidence>
<proteinExistence type="predicted"/>
<dbReference type="PATRIC" id="fig|1218492.5.peg.1520"/>
<name>A0A0F4LT76_9LACO</name>
<comment type="caution">
    <text evidence="2">The sequence shown here is derived from an EMBL/GenBank/DDBJ whole genome shotgun (WGS) entry which is preliminary data.</text>
</comment>
<dbReference type="Proteomes" id="UP000033558">
    <property type="component" value="Unassembled WGS sequence"/>
</dbReference>
<evidence type="ECO:0000313" key="3">
    <source>
        <dbReference type="Proteomes" id="UP000033558"/>
    </source>
</evidence>
<sequence length="179" mass="20522">MDNQFEVYPDKIKNYTTSCVFILFALSLLSVNTFKTAFLFKMLATFFALLFAGFAIKIIRTMHIQVPDYVINNQGVIDNTKHPALIVPWNDILKIEITPNNTVWQIGIIAKSVAHNRQQQAAALQTNLVTNGNLAFYSVIIDGFRYRSQTFLRIFQELKKQGLQHNPQILITELTHSKF</sequence>
<dbReference type="RefSeq" id="WP_046317601.1">
    <property type="nucleotide sequence ID" value="NZ_JAMBJK010000002.1"/>
</dbReference>
<keyword evidence="1" id="KW-0812">Transmembrane</keyword>
<dbReference type="AlphaFoldDB" id="A0A0F4LT76"/>